<evidence type="ECO:0000256" key="2">
    <source>
        <dbReference type="ARBA" id="ARBA00006331"/>
    </source>
</evidence>
<comment type="similarity">
    <text evidence="2">Belongs to the UPL family. K-HECT subfamily.</text>
</comment>
<dbReference type="InterPro" id="IPR016024">
    <property type="entry name" value="ARM-type_fold"/>
</dbReference>
<comment type="catalytic activity">
    <reaction evidence="1">
        <text>S-ubiquitinyl-[E2 ubiquitin-conjugating enzyme]-L-cysteine + [acceptor protein]-L-lysine = [E2 ubiquitin-conjugating enzyme]-L-cysteine + N(6)-ubiquitinyl-[acceptor protein]-L-lysine.</text>
        <dbReference type="EC" id="2.3.2.26"/>
    </reaction>
</comment>
<evidence type="ECO:0000256" key="6">
    <source>
        <dbReference type="PROSITE-ProRule" id="PRU00104"/>
    </source>
</evidence>
<evidence type="ECO:0000313" key="9">
    <source>
        <dbReference type="EMBL" id="CUS20618.1"/>
    </source>
</evidence>
<dbReference type="PANTHER" id="PTHR45670">
    <property type="entry name" value="E3 UBIQUITIN-PROTEIN LIGASE TRIP12"/>
    <property type="match status" value="1"/>
</dbReference>
<dbReference type="InterPro" id="IPR011989">
    <property type="entry name" value="ARM-like"/>
</dbReference>
<dbReference type="SUPFAM" id="SSF56204">
    <property type="entry name" value="Hect, E3 ligase catalytic domain"/>
    <property type="match status" value="1"/>
</dbReference>
<evidence type="ECO:0000256" key="7">
    <source>
        <dbReference type="SAM" id="MobiDB-lite"/>
    </source>
</evidence>
<dbReference type="Gene3D" id="3.30.2160.10">
    <property type="entry name" value="Hect, E3 ligase catalytic domain"/>
    <property type="match status" value="1"/>
</dbReference>
<dbReference type="SMART" id="SM00119">
    <property type="entry name" value="HECTc"/>
    <property type="match status" value="1"/>
</dbReference>
<keyword evidence="5 6" id="KW-0833">Ubl conjugation pathway</keyword>
<dbReference type="InterPro" id="IPR045322">
    <property type="entry name" value="HECTD1/TRIP12-like"/>
</dbReference>
<dbReference type="GO" id="GO:0043161">
    <property type="term" value="P:proteasome-mediated ubiquitin-dependent protein catabolic process"/>
    <property type="evidence" value="ECO:0007669"/>
    <property type="project" value="TreeGrafter"/>
</dbReference>
<proteinExistence type="inferred from homology"/>
<feature type="active site" description="Glycyl thioester intermediate" evidence="6">
    <location>
        <position position="1421"/>
    </location>
</feature>
<dbReference type="PANTHER" id="PTHR45670:SF1">
    <property type="entry name" value="E3 UBIQUITIN-PROTEIN LIGASE HECTD1"/>
    <property type="match status" value="1"/>
</dbReference>
<evidence type="ECO:0000256" key="5">
    <source>
        <dbReference type="ARBA" id="ARBA00022786"/>
    </source>
</evidence>
<dbReference type="Gene3D" id="1.25.10.10">
    <property type="entry name" value="Leucine-rich Repeat Variant"/>
    <property type="match status" value="1"/>
</dbReference>
<evidence type="ECO:0000256" key="3">
    <source>
        <dbReference type="ARBA" id="ARBA00012485"/>
    </source>
</evidence>
<protein>
    <recommendedName>
        <fullName evidence="3">HECT-type E3 ubiquitin transferase</fullName>
        <ecNumber evidence="3">2.3.2.26</ecNumber>
    </recommendedName>
</protein>
<feature type="region of interest" description="Disordered" evidence="7">
    <location>
        <begin position="1"/>
        <end position="98"/>
    </location>
</feature>
<feature type="domain" description="HECT" evidence="8">
    <location>
        <begin position="1098"/>
        <end position="1454"/>
    </location>
</feature>
<dbReference type="InterPro" id="IPR000569">
    <property type="entry name" value="HECT_dom"/>
</dbReference>
<dbReference type="SUPFAM" id="SSF48371">
    <property type="entry name" value="ARM repeat"/>
    <property type="match status" value="1"/>
</dbReference>
<evidence type="ECO:0000256" key="4">
    <source>
        <dbReference type="ARBA" id="ARBA00022679"/>
    </source>
</evidence>
<dbReference type="Proteomes" id="UP000236544">
    <property type="component" value="Unassembled WGS sequence"/>
</dbReference>
<feature type="compositionally biased region" description="Basic and acidic residues" evidence="7">
    <location>
        <begin position="1"/>
        <end position="15"/>
    </location>
</feature>
<dbReference type="GO" id="GO:0061630">
    <property type="term" value="F:ubiquitin protein ligase activity"/>
    <property type="evidence" value="ECO:0007669"/>
    <property type="project" value="UniProtKB-EC"/>
</dbReference>
<evidence type="ECO:0000256" key="1">
    <source>
        <dbReference type="ARBA" id="ARBA00000885"/>
    </source>
</evidence>
<sequence>MSGDRIRHSMDRDYDSDGDFVIRPNRRNDYEDEDVAGEDNDYSYPEEVDDDDDVESYEANMYHFGDENDEREEEYENSQDSEHSRETPTEGVDGNDEEDIEDELRNTTLQGAQRHSSLQELLGSLAQNLEGTTRDHGENSRRVNIADIFPEMFSMMGSGRPSGRGNPRLIKLLDNVTNAQEDPYIAMESLRELSEQLLMMSPLVAERAIPQEDLLKGIVDILMDPLLQGELELQLISFRCLYNLFEVNPDMISVAVDKNVISACNNKLAEISYIDLAEQVLETLEIISRLHGRSILQSGSLLACLQYLDFFTSHAQRKAVTIVVNSCAKIRAVDLGHISDIMWRLKEIFVSNQDHSLRQNMLNVFYGICAGLGKGGRTLEGLFDFELIESIMQLISNGETSLESRLKAFDILSQILVSGEALMPQIIGSGKVMDMLMSSMNEYKKSPSSQLHETVMFAPKTLLICVARFIVVLFPVEGEQVLSTDTPKQYEFQGIEEKSKQLVRGLGPFLVQVYVNAVDFHIRRLVLVALARVLSPHMPIETCDIDKGIISMIASSLARNMALFKQSGFRDQVSGVLLLGSMRLVTSLLEKNASQYLPAFVREGVFESFKSFSKELSLNTRWASEKAEARDSSQNHGKYSDASDTNSESDYHSDDDDFNMDFEDMEGADYTRPNRVRFRILKHLKLIYVQTELGNTLESLIEAYGDEGALIGELGEINSLVERLRLLNVHSDTYEYWQRIWLEVKSNLFMSSFVCSGFEFISSGLADEMSKLVLSSSSKSSVCQRALIDTFGDDLEAFVEIIQSALTRLESFELVDCGLHGEDGKAASLGKQVKIRLEYDGDSASDGIPKNLQAVTVAIHCIATFKSLNEFLKHRVLQSQLITSLAPALAVQIDRQDDNIKWCFDFAFNNTACGYQETIFGALFKSRKNEGKDNKLFWGEPHVIKYKKVPEKREDQKLSTLYSDDPRGPNELDRIEGLLVLLKCLRGSALRPECFVNSKMSAKLACQLEEPLIVAGGLLPSWTVHLTKNYSFLFPFETRMLFLQSVSFGYGRLIQVWRNRVGNDKGYVADALHQLGRPTRRKLKVSRGAIFLSALKILDKYGSSPNILEVEFLNEVGTGLGPTLEFFAMVSKEFAHKSLKMWRTENFKSWKGSELVEEHLFPAPLLASSHQDKTLELFQKLGTFVSRSMLDDRILDFRFSKAFFELAHMYAQSEKIRFDDFDMTIKYMSMVDPHLAKSMKYLSTLEDDHDFDSLSLTFYLSGYDIELIENGKDLAVTVENFHDYFLRVSDQVLGAGVEKQLHSFIEGFSRTFPYTSLLALTPEELTDLFGSVEEDWTPETLYAYVDADHGYSHDSNIIHDLISIMTSFSKAERRLFLEFLTGSPKLPIGGFKSLNPRMTVVRKHTENDLEPDHYLPSVMTCANYLKLPKYSNKDVLKSRVQQAMNEGLGAFLLS</sequence>
<dbReference type="EC" id="2.3.2.26" evidence="3"/>
<organism evidence="9 10">
    <name type="scientific">Lachancea quebecensis</name>
    <dbReference type="NCBI Taxonomy" id="1654605"/>
    <lineage>
        <taxon>Eukaryota</taxon>
        <taxon>Fungi</taxon>
        <taxon>Dikarya</taxon>
        <taxon>Ascomycota</taxon>
        <taxon>Saccharomycotina</taxon>
        <taxon>Saccharomycetes</taxon>
        <taxon>Saccharomycetales</taxon>
        <taxon>Saccharomycetaceae</taxon>
        <taxon>Lachancea</taxon>
    </lineage>
</organism>
<feature type="compositionally biased region" description="Acidic residues" evidence="7">
    <location>
        <begin position="67"/>
        <end position="79"/>
    </location>
</feature>
<feature type="region of interest" description="Disordered" evidence="7">
    <location>
        <begin position="627"/>
        <end position="656"/>
    </location>
</feature>
<dbReference type="InterPro" id="IPR035983">
    <property type="entry name" value="Hect_E3_ubiquitin_ligase"/>
</dbReference>
<dbReference type="OrthoDB" id="423283at2759"/>
<keyword evidence="10" id="KW-1185">Reference proteome</keyword>
<feature type="compositionally biased region" description="Acidic residues" evidence="7">
    <location>
        <begin position="30"/>
        <end position="56"/>
    </location>
</feature>
<dbReference type="GO" id="GO:0000209">
    <property type="term" value="P:protein polyubiquitination"/>
    <property type="evidence" value="ECO:0007669"/>
    <property type="project" value="TreeGrafter"/>
</dbReference>
<evidence type="ECO:0000259" key="8">
    <source>
        <dbReference type="PROSITE" id="PS50237"/>
    </source>
</evidence>
<dbReference type="EMBL" id="LN890560">
    <property type="protein sequence ID" value="CUS20618.1"/>
    <property type="molecule type" value="Genomic_DNA"/>
</dbReference>
<feature type="compositionally biased region" description="Basic and acidic residues" evidence="7">
    <location>
        <begin position="627"/>
        <end position="641"/>
    </location>
</feature>
<gene>
    <name evidence="9" type="ORF">LAQU0_S01e10726g</name>
</gene>
<accession>A0A0P1KN79</accession>
<dbReference type="Pfam" id="PF00632">
    <property type="entry name" value="HECT"/>
    <property type="match status" value="1"/>
</dbReference>
<dbReference type="GO" id="GO:0016607">
    <property type="term" value="C:nuclear speck"/>
    <property type="evidence" value="ECO:0007669"/>
    <property type="project" value="TreeGrafter"/>
</dbReference>
<dbReference type="Gene3D" id="3.90.1750.10">
    <property type="entry name" value="Hect, E3 ligase catalytic domains"/>
    <property type="match status" value="1"/>
</dbReference>
<keyword evidence="4" id="KW-0808">Transferase</keyword>
<evidence type="ECO:0000313" key="10">
    <source>
        <dbReference type="Proteomes" id="UP000236544"/>
    </source>
</evidence>
<dbReference type="PROSITE" id="PS50237">
    <property type="entry name" value="HECT"/>
    <property type="match status" value="1"/>
</dbReference>
<reference evidence="10" key="1">
    <citation type="submission" date="2015-10" db="EMBL/GenBank/DDBJ databases">
        <authorList>
            <person name="Devillers H."/>
        </authorList>
    </citation>
    <scope>NUCLEOTIDE SEQUENCE [LARGE SCALE GENOMIC DNA]</scope>
</reference>
<name>A0A0P1KN79_9SACH</name>
<dbReference type="Gene3D" id="3.30.2410.10">
    <property type="entry name" value="Hect, E3 ligase catalytic domain"/>
    <property type="match status" value="1"/>
</dbReference>